<evidence type="ECO:0000313" key="11">
    <source>
        <dbReference type="EnsemblMetazoa" id="HelroP109340"/>
    </source>
</evidence>
<evidence type="ECO:0000313" key="12">
    <source>
        <dbReference type="Proteomes" id="UP000015101"/>
    </source>
</evidence>
<keyword evidence="12" id="KW-1185">Reference proteome</keyword>
<dbReference type="GO" id="GO:0031429">
    <property type="term" value="C:box H/ACA snoRNP complex"/>
    <property type="evidence" value="ECO:0000318"/>
    <property type="project" value="GO_Central"/>
</dbReference>
<accession>T1EES5</accession>
<dbReference type="EMBL" id="KB095905">
    <property type="protein sequence ID" value="ESO09900.1"/>
    <property type="molecule type" value="Genomic_DNA"/>
</dbReference>
<dbReference type="GO" id="GO:0034513">
    <property type="term" value="F:box H/ACA snoRNA binding"/>
    <property type="evidence" value="ECO:0000318"/>
    <property type="project" value="GO_Central"/>
</dbReference>
<organism evidence="11 12">
    <name type="scientific">Helobdella robusta</name>
    <name type="common">Californian leech</name>
    <dbReference type="NCBI Taxonomy" id="6412"/>
    <lineage>
        <taxon>Eukaryota</taxon>
        <taxon>Metazoa</taxon>
        <taxon>Spiralia</taxon>
        <taxon>Lophotrochozoa</taxon>
        <taxon>Annelida</taxon>
        <taxon>Clitellata</taxon>
        <taxon>Hirudinea</taxon>
        <taxon>Rhynchobdellida</taxon>
        <taxon>Glossiphoniidae</taxon>
        <taxon>Helobdella</taxon>
    </lineage>
</organism>
<dbReference type="PANTHER" id="PTHR23237">
    <property type="entry name" value="NUCLEOLAR PROTEIN FAMILY A MEMBER 1 SNORNP PROTEIN GAR1"/>
    <property type="match status" value="1"/>
</dbReference>
<evidence type="ECO:0000256" key="8">
    <source>
        <dbReference type="RuleBase" id="RU364004"/>
    </source>
</evidence>
<dbReference type="Gene3D" id="2.40.10.230">
    <property type="entry name" value="Probable tRNA pseudouridine synthase domain"/>
    <property type="match status" value="1"/>
</dbReference>
<dbReference type="CTD" id="20195077"/>
<keyword evidence="4 8" id="KW-0694">RNA-binding</keyword>
<keyword evidence="5 8" id="KW-0539">Nucleus</keyword>
<dbReference type="GO" id="GO:0000454">
    <property type="term" value="P:snoRNA guided rRNA pseudouridine synthesis"/>
    <property type="evidence" value="ECO:0000318"/>
    <property type="project" value="GO_Central"/>
</dbReference>
<comment type="subcellular location">
    <subcellularLocation>
        <location evidence="1 8">Nucleus</location>
        <location evidence="1 8">Nucleolus</location>
    </subcellularLocation>
</comment>
<evidence type="ECO:0000256" key="5">
    <source>
        <dbReference type="ARBA" id="ARBA00023242"/>
    </source>
</evidence>
<dbReference type="PANTHER" id="PTHR23237:SF6">
    <property type="entry name" value="H_ACA RIBONUCLEOPROTEIN COMPLEX SUBUNIT 1"/>
    <property type="match status" value="1"/>
</dbReference>
<reference evidence="12" key="1">
    <citation type="submission" date="2012-12" db="EMBL/GenBank/DDBJ databases">
        <authorList>
            <person name="Hellsten U."/>
            <person name="Grimwood J."/>
            <person name="Chapman J.A."/>
            <person name="Shapiro H."/>
            <person name="Aerts A."/>
            <person name="Otillar R.P."/>
            <person name="Terry A.Y."/>
            <person name="Boore J.L."/>
            <person name="Simakov O."/>
            <person name="Marletaz F."/>
            <person name="Cho S.-J."/>
            <person name="Edsinger-Gonzales E."/>
            <person name="Havlak P."/>
            <person name="Kuo D.-H."/>
            <person name="Larsson T."/>
            <person name="Lv J."/>
            <person name="Arendt D."/>
            <person name="Savage R."/>
            <person name="Osoegawa K."/>
            <person name="de Jong P."/>
            <person name="Lindberg D.R."/>
            <person name="Seaver E.C."/>
            <person name="Weisblat D.A."/>
            <person name="Putnam N.H."/>
            <person name="Grigoriev I.V."/>
            <person name="Rokhsar D.S."/>
        </authorList>
    </citation>
    <scope>NUCLEOTIDE SEQUENCE</scope>
</reference>
<dbReference type="SUPFAM" id="SSF50447">
    <property type="entry name" value="Translation proteins"/>
    <property type="match status" value="1"/>
</dbReference>
<dbReference type="InParanoid" id="T1EES5"/>
<evidence type="ECO:0000256" key="9">
    <source>
        <dbReference type="SAM" id="MobiDB-lite"/>
    </source>
</evidence>
<feature type="region of interest" description="Disordered" evidence="9">
    <location>
        <begin position="1"/>
        <end position="36"/>
    </location>
</feature>
<dbReference type="eggNOG" id="KOG3262">
    <property type="taxonomic scope" value="Eukaryota"/>
</dbReference>
<evidence type="ECO:0000313" key="10">
    <source>
        <dbReference type="EMBL" id="ESO09900.1"/>
    </source>
</evidence>
<dbReference type="OMA" id="KPQDGIV"/>
<comment type="subunit">
    <text evidence="8">Component of the small nucleolar ribonucleoprotein particles containing H/ACA-type snoRNAs (H/ACA snoRNPs).</text>
</comment>
<dbReference type="InterPro" id="IPR009000">
    <property type="entry name" value="Transl_B-barrel_sf"/>
</dbReference>
<dbReference type="STRING" id="6412.T1EES5"/>
<comment type="function">
    <text evidence="8">Required for ribosome biogenesis. Part of a complex which catalyzes pseudouridylation of rRNA. This involves the isomerization of uridine such that the ribose is subsequently attached to C5, instead of the normal N1. Pseudouridine ("psi") residues may serve to stabilize the conformation of rRNAs.</text>
</comment>
<feature type="compositionally biased region" description="Gly residues" evidence="9">
    <location>
        <begin position="142"/>
        <end position="195"/>
    </location>
</feature>
<dbReference type="HOGENOM" id="CLU_080002_0_1_1"/>
<reference evidence="11" key="3">
    <citation type="submission" date="2015-06" db="UniProtKB">
        <authorList>
            <consortium name="EnsemblMetazoa"/>
        </authorList>
    </citation>
    <scope>IDENTIFICATION</scope>
</reference>
<proteinExistence type="inferred from homology"/>
<evidence type="ECO:0000256" key="3">
    <source>
        <dbReference type="ARBA" id="ARBA00022552"/>
    </source>
</evidence>
<reference evidence="10 12" key="2">
    <citation type="journal article" date="2013" name="Nature">
        <title>Insights into bilaterian evolution from three spiralian genomes.</title>
        <authorList>
            <person name="Simakov O."/>
            <person name="Marletaz F."/>
            <person name="Cho S.J."/>
            <person name="Edsinger-Gonzales E."/>
            <person name="Havlak P."/>
            <person name="Hellsten U."/>
            <person name="Kuo D.H."/>
            <person name="Larsson T."/>
            <person name="Lv J."/>
            <person name="Arendt D."/>
            <person name="Savage R."/>
            <person name="Osoegawa K."/>
            <person name="de Jong P."/>
            <person name="Grimwood J."/>
            <person name="Chapman J.A."/>
            <person name="Shapiro H."/>
            <person name="Aerts A."/>
            <person name="Otillar R.P."/>
            <person name="Terry A.Y."/>
            <person name="Boore J.L."/>
            <person name="Grigoriev I.V."/>
            <person name="Lindberg D.R."/>
            <person name="Seaver E.C."/>
            <person name="Weisblat D.A."/>
            <person name="Putnam N.H."/>
            <person name="Rokhsar D.S."/>
        </authorList>
    </citation>
    <scope>NUCLEOTIDE SEQUENCE</scope>
</reference>
<evidence type="ECO:0000256" key="6">
    <source>
        <dbReference type="ARBA" id="ARBA00023274"/>
    </source>
</evidence>
<comment type="similarity">
    <text evidence="7 8">Belongs to the GAR1 family.</text>
</comment>
<name>T1EES5_HELRO</name>
<dbReference type="InterPro" id="IPR038664">
    <property type="entry name" value="Gar1/Naf1_Cbf5-bd_sf"/>
</dbReference>
<protein>
    <recommendedName>
        <fullName evidence="8">H/ACA ribonucleoprotein complex subunit</fullName>
    </recommendedName>
</protein>
<dbReference type="FunFam" id="2.40.10.230:FF:000001">
    <property type="entry name" value="H/ACA ribonucleoprotein complex subunit"/>
    <property type="match status" value="1"/>
</dbReference>
<feature type="region of interest" description="Disordered" evidence="9">
    <location>
        <begin position="126"/>
        <end position="195"/>
    </location>
</feature>
<dbReference type="EnsemblMetazoa" id="HelroT109340">
    <property type="protein sequence ID" value="HelroP109340"/>
    <property type="gene ID" value="HelroG109340"/>
</dbReference>
<keyword evidence="6 8" id="KW-0687">Ribonucleoprotein</keyword>
<evidence type="ECO:0000256" key="7">
    <source>
        <dbReference type="ARBA" id="ARBA00038293"/>
    </source>
</evidence>
<dbReference type="InterPro" id="IPR007504">
    <property type="entry name" value="H/ACA_rnp_Gar1/Naf1"/>
</dbReference>
<evidence type="ECO:0000256" key="2">
    <source>
        <dbReference type="ARBA" id="ARBA00022517"/>
    </source>
</evidence>
<keyword evidence="3 8" id="KW-0698">rRNA processing</keyword>
<dbReference type="GeneID" id="20195077"/>
<gene>
    <name evidence="11" type="primary">20195077</name>
    <name evidence="10" type="ORF">HELRODRAFT_109340</name>
</gene>
<dbReference type="EMBL" id="AMQM01002834">
    <property type="status" value="NOT_ANNOTATED_CDS"/>
    <property type="molecule type" value="Genomic_DNA"/>
</dbReference>
<dbReference type="Pfam" id="PF04410">
    <property type="entry name" value="Gar1"/>
    <property type="match status" value="1"/>
</dbReference>
<feature type="compositionally biased region" description="Gly residues" evidence="9">
    <location>
        <begin position="1"/>
        <end position="31"/>
    </location>
</feature>
<sequence>MSFRGRGSGRGGGGGRGNFGGRGRGRGGYQGGSYDSGPPEKVIEIGHFTHSCAEDLVLKATQENVPYFNAPIYLENKQQIGKVDEIFGPIKDYYLSVKLSDNMKASSFTKNTKLFIDPMKMLPLARFLPRPPGEKGVKSAGRGRGGGGPRGGFRGGSGRGNRGFRGGGGGGGGSGGYSRSGSNRGGGFRGRGSRN</sequence>
<evidence type="ECO:0000256" key="4">
    <source>
        <dbReference type="ARBA" id="ARBA00022884"/>
    </source>
</evidence>
<dbReference type="AlphaFoldDB" id="T1EES5"/>
<evidence type="ECO:0000256" key="1">
    <source>
        <dbReference type="ARBA" id="ARBA00004604"/>
    </source>
</evidence>
<dbReference type="Proteomes" id="UP000015101">
    <property type="component" value="Unassembled WGS sequence"/>
</dbReference>
<dbReference type="RefSeq" id="XP_009011714.1">
    <property type="nucleotide sequence ID" value="XM_009013466.1"/>
</dbReference>
<dbReference type="OrthoDB" id="2187159at2759"/>
<dbReference type="KEGG" id="hro:HELRODRAFT_109340"/>
<keyword evidence="2 8" id="KW-0690">Ribosome biogenesis</keyword>